<accession>A0A433BK76</accession>
<evidence type="ECO:0000313" key="6">
    <source>
        <dbReference type="EMBL" id="RUP26734.1"/>
    </source>
</evidence>
<reference evidence="6 7" key="1">
    <citation type="journal article" date="2018" name="New Phytol.">
        <title>Phylogenomics of Endogonaceae and evolution of mycorrhizas within Mucoromycota.</title>
        <authorList>
            <person name="Chang Y."/>
            <person name="Desiro A."/>
            <person name="Na H."/>
            <person name="Sandor L."/>
            <person name="Lipzen A."/>
            <person name="Clum A."/>
            <person name="Barry K."/>
            <person name="Grigoriev I.V."/>
            <person name="Martin F.M."/>
            <person name="Stajich J.E."/>
            <person name="Smith M.E."/>
            <person name="Bonito G."/>
            <person name="Spatafora J.W."/>
        </authorList>
    </citation>
    <scope>NUCLEOTIDE SEQUENCE [LARGE SCALE GENOMIC DNA]</scope>
    <source>
        <strain evidence="6 7">GMNB39</strain>
    </source>
</reference>
<keyword evidence="7" id="KW-1185">Reference proteome</keyword>
<comment type="caution">
    <text evidence="6">The sequence shown here is derived from an EMBL/GenBank/DDBJ whole genome shotgun (WGS) entry which is preliminary data.</text>
</comment>
<protein>
    <recommendedName>
        <fullName evidence="5">Copper transport protein</fullName>
    </recommendedName>
</protein>
<evidence type="ECO:0000313" key="7">
    <source>
        <dbReference type="Proteomes" id="UP000268093"/>
    </source>
</evidence>
<organism evidence="6 7">
    <name type="scientific">Jimgerdemannia flammicorona</name>
    <dbReference type="NCBI Taxonomy" id="994334"/>
    <lineage>
        <taxon>Eukaryota</taxon>
        <taxon>Fungi</taxon>
        <taxon>Fungi incertae sedis</taxon>
        <taxon>Mucoromycota</taxon>
        <taxon>Mucoromycotina</taxon>
        <taxon>Endogonomycetes</taxon>
        <taxon>Endogonales</taxon>
        <taxon>Endogonaceae</taxon>
        <taxon>Jimgerdemannia</taxon>
    </lineage>
</organism>
<dbReference type="GO" id="GO:0005886">
    <property type="term" value="C:plasma membrane"/>
    <property type="evidence" value="ECO:0007669"/>
    <property type="project" value="TreeGrafter"/>
</dbReference>
<keyword evidence="5" id="KW-0187">Copper transport</keyword>
<name>A0A433BK76_9FUNG</name>
<keyword evidence="5" id="KW-0813">Transport</keyword>
<evidence type="ECO:0000256" key="5">
    <source>
        <dbReference type="RuleBase" id="RU367022"/>
    </source>
</evidence>
<feature type="transmembrane region" description="Helical" evidence="5">
    <location>
        <begin position="139"/>
        <end position="159"/>
    </location>
</feature>
<keyword evidence="4 5" id="KW-0472">Membrane</keyword>
<dbReference type="InterPro" id="IPR007274">
    <property type="entry name" value="Cop_transporter"/>
</dbReference>
<evidence type="ECO:0000256" key="3">
    <source>
        <dbReference type="ARBA" id="ARBA00022989"/>
    </source>
</evidence>
<dbReference type="EMBL" id="RBNI01013700">
    <property type="protein sequence ID" value="RUP26734.1"/>
    <property type="molecule type" value="Genomic_DNA"/>
</dbReference>
<keyword evidence="2 5" id="KW-0812">Transmembrane</keyword>
<dbReference type="PANTHER" id="PTHR12483:SF27">
    <property type="entry name" value="COPPER TRANSPORT PROTEIN CTR1"/>
    <property type="match status" value="1"/>
</dbReference>
<feature type="transmembrane region" description="Helical" evidence="5">
    <location>
        <begin position="32"/>
        <end position="57"/>
    </location>
</feature>
<keyword evidence="5" id="KW-0186">Copper</keyword>
<evidence type="ECO:0000256" key="2">
    <source>
        <dbReference type="ARBA" id="ARBA00022692"/>
    </source>
</evidence>
<evidence type="ECO:0000256" key="4">
    <source>
        <dbReference type="ARBA" id="ARBA00023136"/>
    </source>
</evidence>
<keyword evidence="5" id="KW-0406">Ion transport</keyword>
<sequence>MSYSHSLMTMSFHTGTTDPVWLAEWVPQSEQAYIGTLVGILIFSILTRALTAARYYVTAIHALQARRRDATVTPFKFEGHSSAEAGTSDGDLIIPNPLALPRVPKFSWRVDLLRSLFVLLQTFLGYLLMLVVMTLNVGYFFAVLLGVFVGEVVFGRYHFIVQNEDDHFH</sequence>
<keyword evidence="3 5" id="KW-1133">Transmembrane helix</keyword>
<comment type="subcellular location">
    <subcellularLocation>
        <location evidence="1 5">Membrane</location>
        <topology evidence="1 5">Multi-pass membrane protein</topology>
    </subcellularLocation>
</comment>
<dbReference type="AlphaFoldDB" id="A0A433BK76"/>
<dbReference type="Proteomes" id="UP000268093">
    <property type="component" value="Unassembled WGS sequence"/>
</dbReference>
<dbReference type="PANTHER" id="PTHR12483">
    <property type="entry name" value="SOLUTE CARRIER FAMILY 31 COPPER TRANSPORTERS"/>
    <property type="match status" value="1"/>
</dbReference>
<gene>
    <name evidence="6" type="ORF">BC936DRAFT_138762</name>
</gene>
<dbReference type="GO" id="GO:0005375">
    <property type="term" value="F:copper ion transmembrane transporter activity"/>
    <property type="evidence" value="ECO:0007669"/>
    <property type="project" value="UniProtKB-UniRule"/>
</dbReference>
<proteinExistence type="inferred from homology"/>
<feature type="transmembrane region" description="Helical" evidence="5">
    <location>
        <begin position="112"/>
        <end position="133"/>
    </location>
</feature>
<evidence type="ECO:0000256" key="1">
    <source>
        <dbReference type="ARBA" id="ARBA00004141"/>
    </source>
</evidence>
<dbReference type="OrthoDB" id="73901at2759"/>
<dbReference type="Pfam" id="PF04145">
    <property type="entry name" value="Ctr"/>
    <property type="match status" value="1"/>
</dbReference>
<comment type="similarity">
    <text evidence="5">Belongs to the copper transporter (Ctr) (TC 1.A.56) family. SLC31A subfamily.</text>
</comment>